<name>A0A934TKV7_9RHOB</name>
<accession>A0A934TKV7</accession>
<feature type="transmembrane region" description="Helical" evidence="1">
    <location>
        <begin position="128"/>
        <end position="148"/>
    </location>
</feature>
<organism evidence="2 3">
    <name type="scientific">Rhodobaculum claviforme</name>
    <dbReference type="NCBI Taxonomy" id="1549854"/>
    <lineage>
        <taxon>Bacteria</taxon>
        <taxon>Pseudomonadati</taxon>
        <taxon>Pseudomonadota</taxon>
        <taxon>Alphaproteobacteria</taxon>
        <taxon>Rhodobacterales</taxon>
        <taxon>Paracoccaceae</taxon>
        <taxon>Rhodobaculum</taxon>
    </lineage>
</organism>
<keyword evidence="3" id="KW-1185">Reference proteome</keyword>
<reference evidence="2" key="2">
    <citation type="journal article" date="2020" name="Microorganisms">
        <title>Osmotic Adaptation and Compatible Solute Biosynthesis of Phototrophic Bacteria as Revealed from Genome Analyses.</title>
        <authorList>
            <person name="Imhoff J.F."/>
            <person name="Rahn T."/>
            <person name="Kunzel S."/>
            <person name="Keller A."/>
            <person name="Neulinger S.C."/>
        </authorList>
    </citation>
    <scope>NUCLEOTIDE SEQUENCE</scope>
    <source>
        <strain evidence="2">LMG 28126</strain>
    </source>
</reference>
<dbReference type="Proteomes" id="UP000706333">
    <property type="component" value="Unassembled WGS sequence"/>
</dbReference>
<dbReference type="InterPro" id="IPR021836">
    <property type="entry name" value="DUF3429"/>
</dbReference>
<feature type="transmembrane region" description="Helical" evidence="1">
    <location>
        <begin position="42"/>
        <end position="65"/>
    </location>
</feature>
<evidence type="ECO:0000313" key="2">
    <source>
        <dbReference type="EMBL" id="MBK5926898.1"/>
    </source>
</evidence>
<gene>
    <name evidence="2" type="ORF">CCR87_05985</name>
</gene>
<dbReference type="EMBL" id="NHSD01000184">
    <property type="protein sequence ID" value="MBK5926898.1"/>
    <property type="molecule type" value="Genomic_DNA"/>
</dbReference>
<dbReference type="RefSeq" id="WP_201156666.1">
    <property type="nucleotide sequence ID" value="NZ_NHSD01000184.1"/>
</dbReference>
<dbReference type="PANTHER" id="PTHR15887">
    <property type="entry name" value="TRANSMEMBRANE PROTEIN 69"/>
    <property type="match status" value="1"/>
</dbReference>
<proteinExistence type="predicted"/>
<keyword evidence="1" id="KW-0812">Transmembrane</keyword>
<dbReference type="Pfam" id="PF11911">
    <property type="entry name" value="DUF3429"/>
    <property type="match status" value="1"/>
</dbReference>
<keyword evidence="1" id="KW-0472">Membrane</keyword>
<reference evidence="2" key="1">
    <citation type="submission" date="2017-05" db="EMBL/GenBank/DDBJ databases">
        <authorList>
            <person name="Imhoff J.F."/>
            <person name="Rahn T."/>
            <person name="Kuenzel S."/>
            <person name="Neulinger S.C."/>
        </authorList>
    </citation>
    <scope>NUCLEOTIDE SEQUENCE</scope>
    <source>
        <strain evidence="2">LMG 28126</strain>
    </source>
</reference>
<sequence>MTPRPALALGFAGLVPFVWGALTVLVPALAEAGATLFGPRLVGVPVLVGYGTIILCFMGGVLWGFATRAEPAMQWKAYGTSVLPALWVFFTVGGTLASSLSALFVGFFAMLSLDLQFGQWRLTPPWWIGFRIVLTLVVMVCLGIGFAFGR</sequence>
<dbReference type="AlphaFoldDB" id="A0A934TKV7"/>
<keyword evidence="1" id="KW-1133">Transmembrane helix</keyword>
<evidence type="ECO:0000256" key="1">
    <source>
        <dbReference type="SAM" id="Phobius"/>
    </source>
</evidence>
<comment type="caution">
    <text evidence="2">The sequence shown here is derived from an EMBL/GenBank/DDBJ whole genome shotgun (WGS) entry which is preliminary data.</text>
</comment>
<protein>
    <submittedName>
        <fullName evidence="2">DUF3429 domain-containing protein</fullName>
    </submittedName>
</protein>
<evidence type="ECO:0000313" key="3">
    <source>
        <dbReference type="Proteomes" id="UP000706333"/>
    </source>
</evidence>
<feature type="transmembrane region" description="Helical" evidence="1">
    <location>
        <begin position="86"/>
        <end position="108"/>
    </location>
</feature>
<dbReference type="PANTHER" id="PTHR15887:SF1">
    <property type="entry name" value="TRANSMEMBRANE PROTEIN 69"/>
    <property type="match status" value="1"/>
</dbReference>